<feature type="region of interest" description="Disordered" evidence="1">
    <location>
        <begin position="1"/>
        <end position="39"/>
    </location>
</feature>
<feature type="compositionally biased region" description="Basic and acidic residues" evidence="1">
    <location>
        <begin position="8"/>
        <end position="28"/>
    </location>
</feature>
<comment type="caution">
    <text evidence="2">The sequence shown here is derived from an EMBL/GenBank/DDBJ whole genome shotgun (WGS) entry which is preliminary data.</text>
</comment>
<gene>
    <name evidence="2" type="ORF">FHS82_001058</name>
</gene>
<dbReference type="Proteomes" id="UP001429580">
    <property type="component" value="Unassembled WGS sequence"/>
</dbReference>
<dbReference type="EMBL" id="JAASQI010000002">
    <property type="protein sequence ID" value="NIJ57232.1"/>
    <property type="molecule type" value="Genomic_DNA"/>
</dbReference>
<dbReference type="InterPro" id="IPR056919">
    <property type="entry name" value="Phage_TAC_18"/>
</dbReference>
<evidence type="ECO:0000313" key="3">
    <source>
        <dbReference type="Proteomes" id="UP001429580"/>
    </source>
</evidence>
<organism evidence="2 3">
    <name type="scientific">Pseudochelatococcus lubricantis</name>
    <dbReference type="NCBI Taxonomy" id="1538102"/>
    <lineage>
        <taxon>Bacteria</taxon>
        <taxon>Pseudomonadati</taxon>
        <taxon>Pseudomonadota</taxon>
        <taxon>Alphaproteobacteria</taxon>
        <taxon>Hyphomicrobiales</taxon>
        <taxon>Chelatococcaceae</taxon>
        <taxon>Pseudochelatococcus</taxon>
    </lineage>
</organism>
<sequence length="146" mass="16270">MASITRLGKADKKGVTLRQRLERHEERSGITPDDLLPPDVPPAGEHLWQWFWELEKGRTGNGYGPSPFSWSDIDAWARLHGERPRPWELAILRAMDAERLRVSSDSTGKSKSGQAMQPAKYSNIVSGFRMLMGKQPKNVEAGSASG</sequence>
<name>A0ABX0UWA5_9HYPH</name>
<protein>
    <submittedName>
        <fullName evidence="2">Uncharacterized protein</fullName>
    </submittedName>
</protein>
<accession>A0ABX0UWA5</accession>
<dbReference type="Pfam" id="PF23812">
    <property type="entry name" value="Phage_TAC_18"/>
    <property type="match status" value="1"/>
</dbReference>
<keyword evidence="3" id="KW-1185">Reference proteome</keyword>
<dbReference type="RefSeq" id="WP_166949550.1">
    <property type="nucleotide sequence ID" value="NZ_JAASQI010000002.1"/>
</dbReference>
<reference evidence="2 3" key="1">
    <citation type="submission" date="2020-03" db="EMBL/GenBank/DDBJ databases">
        <title>Genomic Encyclopedia of Type Strains, Phase IV (KMG-IV): sequencing the most valuable type-strain genomes for metagenomic binning, comparative biology and taxonomic classification.</title>
        <authorList>
            <person name="Goeker M."/>
        </authorList>
    </citation>
    <scope>NUCLEOTIDE SEQUENCE [LARGE SCALE GENOMIC DNA]</scope>
    <source>
        <strain evidence="2 3">DSM 103870</strain>
    </source>
</reference>
<evidence type="ECO:0000256" key="1">
    <source>
        <dbReference type="SAM" id="MobiDB-lite"/>
    </source>
</evidence>
<evidence type="ECO:0000313" key="2">
    <source>
        <dbReference type="EMBL" id="NIJ57232.1"/>
    </source>
</evidence>
<proteinExistence type="predicted"/>